<dbReference type="Gene3D" id="1.20.1560.10">
    <property type="entry name" value="ABC transporter type 1, transmembrane domain"/>
    <property type="match status" value="1"/>
</dbReference>
<evidence type="ECO:0000256" key="8">
    <source>
        <dbReference type="ARBA" id="ARBA00023136"/>
    </source>
</evidence>
<feature type="domain" description="Peptidase C39" evidence="13">
    <location>
        <begin position="9"/>
        <end position="132"/>
    </location>
</feature>
<dbReference type="PANTHER" id="PTHR24221">
    <property type="entry name" value="ATP-BINDING CASSETTE SUB-FAMILY B"/>
    <property type="match status" value="1"/>
</dbReference>
<protein>
    <submittedName>
        <fullName evidence="14">ABC-type bacteriocin/lantibiotic exporter, contains an N-terminal double-glycine peptidase domain</fullName>
    </submittedName>
</protein>
<keyword evidence="4" id="KW-0645">Protease</keyword>
<keyword evidence="2 10" id="KW-0812">Transmembrane</keyword>
<dbReference type="InterPro" id="IPR005074">
    <property type="entry name" value="Peptidase_C39"/>
</dbReference>
<dbReference type="GO" id="GO:0005524">
    <property type="term" value="F:ATP binding"/>
    <property type="evidence" value="ECO:0007669"/>
    <property type="project" value="UniProtKB-KW"/>
</dbReference>
<gene>
    <name evidence="14" type="ORF">SAMN04489758_10622</name>
</gene>
<dbReference type="Proteomes" id="UP000198558">
    <property type="component" value="Unassembled WGS sequence"/>
</dbReference>
<dbReference type="Pfam" id="PF00664">
    <property type="entry name" value="ABC_membrane"/>
    <property type="match status" value="1"/>
</dbReference>
<dbReference type="GO" id="GO:0016887">
    <property type="term" value="F:ATP hydrolysis activity"/>
    <property type="evidence" value="ECO:0007669"/>
    <property type="project" value="InterPro"/>
</dbReference>
<dbReference type="Gene3D" id="3.40.50.300">
    <property type="entry name" value="P-loop containing nucleotide triphosphate hydrolases"/>
    <property type="match status" value="1"/>
</dbReference>
<feature type="transmembrane region" description="Helical" evidence="10">
    <location>
        <begin position="302"/>
        <end position="321"/>
    </location>
</feature>
<proteinExistence type="predicted"/>
<accession>A0A1I0DGT1</accession>
<name>A0A1I0DGT1_9FIRM</name>
<keyword evidence="4" id="KW-0378">Hydrolase</keyword>
<dbReference type="PROSITE" id="PS50990">
    <property type="entry name" value="PEPTIDASE_C39"/>
    <property type="match status" value="1"/>
</dbReference>
<feature type="transmembrane region" description="Helical" evidence="10">
    <location>
        <begin position="167"/>
        <end position="189"/>
    </location>
</feature>
<keyword evidence="6" id="KW-0813">Transport</keyword>
<dbReference type="GeneID" id="78287861"/>
<evidence type="ECO:0000256" key="5">
    <source>
        <dbReference type="ARBA" id="ARBA00022840"/>
    </source>
</evidence>
<evidence type="ECO:0000259" key="11">
    <source>
        <dbReference type="PROSITE" id="PS50893"/>
    </source>
</evidence>
<dbReference type="Gene3D" id="3.90.70.10">
    <property type="entry name" value="Cysteine proteinases"/>
    <property type="match status" value="1"/>
</dbReference>
<organism evidence="14 15">
    <name type="scientific">Thomasclavelia cocleata</name>
    <dbReference type="NCBI Taxonomy" id="69824"/>
    <lineage>
        <taxon>Bacteria</taxon>
        <taxon>Bacillati</taxon>
        <taxon>Bacillota</taxon>
        <taxon>Erysipelotrichia</taxon>
        <taxon>Erysipelotrichales</taxon>
        <taxon>Coprobacillaceae</taxon>
        <taxon>Thomasclavelia</taxon>
    </lineage>
</organism>
<dbReference type="PROSITE" id="PS50929">
    <property type="entry name" value="ABC_TM1F"/>
    <property type="match status" value="1"/>
</dbReference>
<sequence length="680" mass="80278">MYKYPIYKQDNNYSCGAYCIKMILKYHHLDIKIKEIKERCRLTSEGISVYGLVRCLQSYHFDVKAYQCDFNILLDEARLPCIIHVVRDNMTHFVVLYQITKKYLIIGDPAKGLTKLSYEEVESVFSGVCVCINHVGRYMVKKEQKEISFREFIIQHLKSNYRYIVKLLSKALFISMCSIISSFYFQILINTIDEVNYYFIICFNAVFIFIAGIRVLLNYQRKNLEIEIQKKLNYEYVNKTVLHMLYLPFKYFNCNQEGVLLTKVQNLYSLSDFFIHFYLVIFMDVILMLGIIMALLIFSFQIGLSVIVILGIIALVVLNGMKKLNELNKKIIGSQEEMNQGYLEYLKNFYNSHQFFLKQFTKEKMNFLFDEYNLNVYWRDKNLNSLNVVSEMLIQGLSFLVVLVACYFYKQGKINVGDIVFFYMLTTYLIEPLFNFIALVFEKDEVKILYERYKEVIPDKSERKLKIKGRIREIKFDHITYSYGYKEPIIEHLDLVINSSLWLKGDTGAGKSTLLKLLMKHDDLIKGNILINGVSLTRIDSSSLYRKIIYIDKEPIFYQESLKFNLLLKNNNQRLLEKLLREFELENFIDKLEMMIEIDGKPLSSGQRQIMMIIRALLLKPEVLILDEALSNVDDHKMYKILNYINNYRKEIIVVIVAHQTKLVNQFYDCAIIKDGKIYK</sequence>
<evidence type="ECO:0000313" key="14">
    <source>
        <dbReference type="EMBL" id="SET31399.1"/>
    </source>
</evidence>
<dbReference type="PROSITE" id="PS50893">
    <property type="entry name" value="ABC_TRANSPORTER_2"/>
    <property type="match status" value="1"/>
</dbReference>
<keyword evidence="4" id="KW-0788">Thiol protease</keyword>
<dbReference type="InterPro" id="IPR011527">
    <property type="entry name" value="ABC1_TM_dom"/>
</dbReference>
<dbReference type="InterPro" id="IPR003593">
    <property type="entry name" value="AAA+_ATPase"/>
</dbReference>
<dbReference type="Pfam" id="PF03412">
    <property type="entry name" value="Peptidase_C39"/>
    <property type="match status" value="1"/>
</dbReference>
<dbReference type="Pfam" id="PF00005">
    <property type="entry name" value="ABC_tran"/>
    <property type="match status" value="1"/>
</dbReference>
<keyword evidence="8 10" id="KW-0472">Membrane</keyword>
<dbReference type="EMBL" id="FOIN01000006">
    <property type="protein sequence ID" value="SET31399.1"/>
    <property type="molecule type" value="Genomic_DNA"/>
</dbReference>
<evidence type="ECO:0000259" key="12">
    <source>
        <dbReference type="PROSITE" id="PS50929"/>
    </source>
</evidence>
<evidence type="ECO:0000256" key="2">
    <source>
        <dbReference type="ARBA" id="ARBA00022692"/>
    </source>
</evidence>
<keyword evidence="15" id="KW-1185">Reference proteome</keyword>
<dbReference type="AlphaFoldDB" id="A0A1I0DGT1"/>
<feature type="transmembrane region" description="Helical" evidence="10">
    <location>
        <begin position="388"/>
        <end position="409"/>
    </location>
</feature>
<keyword evidence="9" id="KW-0080">Bacteriocin transport</keyword>
<evidence type="ECO:0000259" key="13">
    <source>
        <dbReference type="PROSITE" id="PS50990"/>
    </source>
</evidence>
<evidence type="ECO:0000256" key="3">
    <source>
        <dbReference type="ARBA" id="ARBA00022741"/>
    </source>
</evidence>
<feature type="transmembrane region" description="Helical" evidence="10">
    <location>
        <begin position="195"/>
        <end position="217"/>
    </location>
</feature>
<dbReference type="GO" id="GO:0015031">
    <property type="term" value="P:protein transport"/>
    <property type="evidence" value="ECO:0007669"/>
    <property type="project" value="UniProtKB-KW"/>
</dbReference>
<dbReference type="GO" id="GO:0140359">
    <property type="term" value="F:ABC-type transporter activity"/>
    <property type="evidence" value="ECO:0007669"/>
    <property type="project" value="InterPro"/>
</dbReference>
<evidence type="ECO:0000256" key="7">
    <source>
        <dbReference type="ARBA" id="ARBA00022989"/>
    </source>
</evidence>
<dbReference type="PANTHER" id="PTHR24221:SF654">
    <property type="entry name" value="ATP-BINDING CASSETTE SUB-FAMILY B MEMBER 6"/>
    <property type="match status" value="1"/>
</dbReference>
<dbReference type="InterPro" id="IPR003439">
    <property type="entry name" value="ABC_transporter-like_ATP-bd"/>
</dbReference>
<evidence type="ECO:0000313" key="15">
    <source>
        <dbReference type="Proteomes" id="UP000198558"/>
    </source>
</evidence>
<keyword evidence="7 10" id="KW-1133">Transmembrane helix</keyword>
<dbReference type="GO" id="GO:0008234">
    <property type="term" value="F:cysteine-type peptidase activity"/>
    <property type="evidence" value="ECO:0007669"/>
    <property type="project" value="UniProtKB-KW"/>
</dbReference>
<dbReference type="InterPro" id="IPR027417">
    <property type="entry name" value="P-loop_NTPase"/>
</dbReference>
<keyword evidence="6" id="KW-0653">Protein transport</keyword>
<feature type="domain" description="ABC transmembrane type-1" evidence="12">
    <location>
        <begin position="171"/>
        <end position="440"/>
    </location>
</feature>
<dbReference type="SUPFAM" id="SSF52540">
    <property type="entry name" value="P-loop containing nucleoside triphosphate hydrolases"/>
    <property type="match status" value="1"/>
</dbReference>
<reference evidence="15" key="1">
    <citation type="submission" date="2016-10" db="EMBL/GenBank/DDBJ databases">
        <authorList>
            <person name="Varghese N."/>
            <person name="Submissions S."/>
        </authorList>
    </citation>
    <scope>NUCLEOTIDE SEQUENCE [LARGE SCALE GENOMIC DNA]</scope>
    <source>
        <strain evidence="15">DSM 1551</strain>
    </source>
</reference>
<feature type="transmembrane region" description="Helical" evidence="10">
    <location>
        <begin position="273"/>
        <end position="296"/>
    </location>
</feature>
<keyword evidence="3" id="KW-0547">Nucleotide-binding</keyword>
<feature type="domain" description="ABC transporter" evidence="11">
    <location>
        <begin position="474"/>
        <end position="680"/>
    </location>
</feature>
<dbReference type="GO" id="GO:0006508">
    <property type="term" value="P:proteolysis"/>
    <property type="evidence" value="ECO:0007669"/>
    <property type="project" value="InterPro"/>
</dbReference>
<dbReference type="OrthoDB" id="1650832at2"/>
<dbReference type="RefSeq" id="WP_092352808.1">
    <property type="nucleotide sequence ID" value="NZ_FOIN01000006.1"/>
</dbReference>
<dbReference type="SUPFAM" id="SSF90123">
    <property type="entry name" value="ABC transporter transmembrane region"/>
    <property type="match status" value="1"/>
</dbReference>
<evidence type="ECO:0000256" key="1">
    <source>
        <dbReference type="ARBA" id="ARBA00004651"/>
    </source>
</evidence>
<dbReference type="GO" id="GO:0005886">
    <property type="term" value="C:plasma membrane"/>
    <property type="evidence" value="ECO:0007669"/>
    <property type="project" value="UniProtKB-SubCell"/>
</dbReference>
<evidence type="ECO:0000256" key="10">
    <source>
        <dbReference type="SAM" id="Phobius"/>
    </source>
</evidence>
<dbReference type="GO" id="GO:0034040">
    <property type="term" value="F:ATPase-coupled lipid transmembrane transporter activity"/>
    <property type="evidence" value="ECO:0007669"/>
    <property type="project" value="TreeGrafter"/>
</dbReference>
<dbReference type="SMART" id="SM00382">
    <property type="entry name" value="AAA"/>
    <property type="match status" value="1"/>
</dbReference>
<evidence type="ECO:0000256" key="9">
    <source>
        <dbReference type="ARBA" id="ARBA00043264"/>
    </source>
</evidence>
<comment type="subcellular location">
    <subcellularLocation>
        <location evidence="1">Cell membrane</location>
        <topology evidence="1">Multi-pass membrane protein</topology>
    </subcellularLocation>
</comment>
<evidence type="ECO:0000256" key="6">
    <source>
        <dbReference type="ARBA" id="ARBA00022927"/>
    </source>
</evidence>
<dbReference type="GO" id="GO:0043213">
    <property type="term" value="P:bacteriocin transport"/>
    <property type="evidence" value="ECO:0007669"/>
    <property type="project" value="UniProtKB-KW"/>
</dbReference>
<feature type="transmembrane region" description="Helical" evidence="10">
    <location>
        <begin position="421"/>
        <end position="441"/>
    </location>
</feature>
<dbReference type="InterPro" id="IPR039421">
    <property type="entry name" value="Type_1_exporter"/>
</dbReference>
<dbReference type="InterPro" id="IPR036640">
    <property type="entry name" value="ABC1_TM_sf"/>
</dbReference>
<evidence type="ECO:0000256" key="4">
    <source>
        <dbReference type="ARBA" id="ARBA00022807"/>
    </source>
</evidence>
<keyword evidence="5" id="KW-0067">ATP-binding</keyword>